<proteinExistence type="predicted"/>
<name>A0A231UUN0_9HYPH</name>
<protein>
    <submittedName>
        <fullName evidence="2">O-acetyl-ADP-ribose deacetylase</fullName>
    </submittedName>
</protein>
<gene>
    <name evidence="2" type="ORF">B7H23_14770</name>
</gene>
<dbReference type="InterPro" id="IPR002589">
    <property type="entry name" value="Macro_dom"/>
</dbReference>
<sequence length="171" mass="18232">MLRRIEIVTDDITRLAVDAIVNAANESLLGGGGVDGAIHRAAGPKLLEECRALGGCPTGEARITNGYRLPARHVIHTVGPVWRGGTAGEERLLRSAYRQSLMLATSHRCETVAFPAISTGVYGYPKPQAAQAAVSEILAYLGCAELPRTVLLCAFDEATTVLYRETLKNTG</sequence>
<dbReference type="InterPro" id="IPR043472">
    <property type="entry name" value="Macro_dom-like"/>
</dbReference>
<dbReference type="NCBIfam" id="NF001664">
    <property type="entry name" value="PRK00431.1-6"/>
    <property type="match status" value="1"/>
</dbReference>
<dbReference type="AlphaFoldDB" id="A0A231UUN0"/>
<dbReference type="GO" id="GO:0061463">
    <property type="term" value="F:O-acetyl-ADP-ribose deacetylase activity"/>
    <property type="evidence" value="ECO:0007669"/>
    <property type="project" value="TreeGrafter"/>
</dbReference>
<evidence type="ECO:0000313" key="2">
    <source>
        <dbReference type="EMBL" id="OXS99642.1"/>
    </source>
</evidence>
<comment type="caution">
    <text evidence="2">The sequence shown here is derived from an EMBL/GenBank/DDBJ whole genome shotgun (WGS) entry which is preliminary data.</text>
</comment>
<feature type="domain" description="Macro" evidence="1">
    <location>
        <begin position="1"/>
        <end position="171"/>
    </location>
</feature>
<keyword evidence="3" id="KW-1185">Reference proteome</keyword>
<dbReference type="Proteomes" id="UP000215405">
    <property type="component" value="Unassembled WGS sequence"/>
</dbReference>
<dbReference type="EMBL" id="NBYO01000003">
    <property type="protein sequence ID" value="OXS99642.1"/>
    <property type="molecule type" value="Genomic_DNA"/>
</dbReference>
<evidence type="ECO:0000259" key="1">
    <source>
        <dbReference type="PROSITE" id="PS51154"/>
    </source>
</evidence>
<reference evidence="3" key="1">
    <citation type="journal article" date="2017" name="Int. J. Syst. Evol. Microbiol.">
        <title>Notoacmeibacter marinus gen. nov., sp. nov., isolated from the gut of a limpet and proposal of Notoacmeibacteraceae fam. nov. in the order Rhizobiales of the class Alphaproteobacteria.</title>
        <authorList>
            <person name="Huang Z."/>
            <person name="Guo F."/>
            <person name="Lai Q."/>
        </authorList>
    </citation>
    <scope>NUCLEOTIDE SEQUENCE [LARGE SCALE GENOMIC DNA]</scope>
    <source>
        <strain evidence="3">XMTR2A4</strain>
    </source>
</reference>
<dbReference type="SMART" id="SM00506">
    <property type="entry name" value="A1pp"/>
    <property type="match status" value="1"/>
</dbReference>
<accession>A0A231UUN0</accession>
<evidence type="ECO:0000313" key="3">
    <source>
        <dbReference type="Proteomes" id="UP000215405"/>
    </source>
</evidence>
<dbReference type="PANTHER" id="PTHR11106:SF27">
    <property type="entry name" value="MACRO DOMAIN-CONTAINING PROTEIN"/>
    <property type="match status" value="1"/>
</dbReference>
<dbReference type="PROSITE" id="PS51154">
    <property type="entry name" value="MACRO"/>
    <property type="match status" value="1"/>
</dbReference>
<dbReference type="SUPFAM" id="SSF52949">
    <property type="entry name" value="Macro domain-like"/>
    <property type="match status" value="1"/>
</dbReference>
<dbReference type="Pfam" id="PF01661">
    <property type="entry name" value="Macro"/>
    <property type="match status" value="1"/>
</dbReference>
<dbReference type="CDD" id="cd02908">
    <property type="entry name" value="Macro_OAADPr_deacetylase"/>
    <property type="match status" value="1"/>
</dbReference>
<organism evidence="2 3">
    <name type="scientific">Notoacmeibacter marinus</name>
    <dbReference type="NCBI Taxonomy" id="1876515"/>
    <lineage>
        <taxon>Bacteria</taxon>
        <taxon>Pseudomonadati</taxon>
        <taxon>Pseudomonadota</taxon>
        <taxon>Alphaproteobacteria</taxon>
        <taxon>Hyphomicrobiales</taxon>
        <taxon>Notoacmeibacteraceae</taxon>
        <taxon>Notoacmeibacter</taxon>
    </lineage>
</organism>
<dbReference type="Gene3D" id="3.40.220.10">
    <property type="entry name" value="Leucine Aminopeptidase, subunit E, domain 1"/>
    <property type="match status" value="1"/>
</dbReference>
<dbReference type="PANTHER" id="PTHR11106">
    <property type="entry name" value="GANGLIOSIDE INDUCED DIFFERENTIATION ASSOCIATED PROTEIN 2-RELATED"/>
    <property type="match status" value="1"/>
</dbReference>